<organism evidence="2 3">
    <name type="scientific">Rhipicephalus microplus</name>
    <name type="common">Cattle tick</name>
    <name type="synonym">Boophilus microplus</name>
    <dbReference type="NCBI Taxonomy" id="6941"/>
    <lineage>
        <taxon>Eukaryota</taxon>
        <taxon>Metazoa</taxon>
        <taxon>Ecdysozoa</taxon>
        <taxon>Arthropoda</taxon>
        <taxon>Chelicerata</taxon>
        <taxon>Arachnida</taxon>
        <taxon>Acari</taxon>
        <taxon>Parasitiformes</taxon>
        <taxon>Ixodida</taxon>
        <taxon>Ixodoidea</taxon>
        <taxon>Ixodidae</taxon>
        <taxon>Rhipicephalinae</taxon>
        <taxon>Rhipicephalus</taxon>
        <taxon>Boophilus</taxon>
    </lineage>
</organism>
<dbReference type="Proteomes" id="UP000821866">
    <property type="component" value="Chromosome 9"/>
</dbReference>
<name>A0A9J6D5F9_RHIMP</name>
<evidence type="ECO:0000259" key="1">
    <source>
        <dbReference type="Pfam" id="PF14529"/>
    </source>
</evidence>
<gene>
    <name evidence="2" type="ORF">HPB51_014433</name>
</gene>
<dbReference type="InterPro" id="IPR036691">
    <property type="entry name" value="Endo/exonu/phosph_ase_sf"/>
</dbReference>
<feature type="domain" description="Endonuclease/exonuclease/phosphatase" evidence="1">
    <location>
        <begin position="31"/>
        <end position="141"/>
    </location>
</feature>
<sequence>MLAKETTFVYKKGLEMVLVEILPHRAVKRSIFVLNVYSPPSDKKSDFNRLLTSAVKLAGDNPLIVAGDLYARSTEYGYLKNEGKRTKLAESANALDLQLINNLALPSRKGNSVQRDKMSDLTFTKNVRATWDNLAEDLGSDPCVLETTVENEAKAPREFKITDWDQFRKTREEKGNTELSSKALLNELKMAANAATKDVETDESIQVMDSHLARLLQKKT</sequence>
<dbReference type="AlphaFoldDB" id="A0A9J6D5F9"/>
<dbReference type="InterPro" id="IPR005135">
    <property type="entry name" value="Endo/exonuclease/phosphatase"/>
</dbReference>
<dbReference type="GO" id="GO:0003824">
    <property type="term" value="F:catalytic activity"/>
    <property type="evidence" value="ECO:0007669"/>
    <property type="project" value="InterPro"/>
</dbReference>
<reference evidence="2" key="1">
    <citation type="journal article" date="2020" name="Cell">
        <title>Large-Scale Comparative Analyses of Tick Genomes Elucidate Their Genetic Diversity and Vector Capacities.</title>
        <authorList>
            <consortium name="Tick Genome and Microbiome Consortium (TIGMIC)"/>
            <person name="Jia N."/>
            <person name="Wang J."/>
            <person name="Shi W."/>
            <person name="Du L."/>
            <person name="Sun Y."/>
            <person name="Zhan W."/>
            <person name="Jiang J.F."/>
            <person name="Wang Q."/>
            <person name="Zhang B."/>
            <person name="Ji P."/>
            <person name="Bell-Sakyi L."/>
            <person name="Cui X.M."/>
            <person name="Yuan T.T."/>
            <person name="Jiang B.G."/>
            <person name="Yang W.F."/>
            <person name="Lam T.T."/>
            <person name="Chang Q.C."/>
            <person name="Ding S.J."/>
            <person name="Wang X.J."/>
            <person name="Zhu J.G."/>
            <person name="Ruan X.D."/>
            <person name="Zhao L."/>
            <person name="Wei J.T."/>
            <person name="Ye R.Z."/>
            <person name="Que T.C."/>
            <person name="Du C.H."/>
            <person name="Zhou Y.H."/>
            <person name="Cheng J.X."/>
            <person name="Dai P.F."/>
            <person name="Guo W.B."/>
            <person name="Han X.H."/>
            <person name="Huang E.J."/>
            <person name="Li L.F."/>
            <person name="Wei W."/>
            <person name="Gao Y.C."/>
            <person name="Liu J.Z."/>
            <person name="Shao H.Z."/>
            <person name="Wang X."/>
            <person name="Wang C.C."/>
            <person name="Yang T.C."/>
            <person name="Huo Q.B."/>
            <person name="Li W."/>
            <person name="Chen H.Y."/>
            <person name="Chen S.E."/>
            <person name="Zhou L.G."/>
            <person name="Ni X.B."/>
            <person name="Tian J.H."/>
            <person name="Sheng Y."/>
            <person name="Liu T."/>
            <person name="Pan Y.S."/>
            <person name="Xia L.Y."/>
            <person name="Li J."/>
            <person name="Zhao F."/>
            <person name="Cao W.C."/>
        </authorList>
    </citation>
    <scope>NUCLEOTIDE SEQUENCE</scope>
    <source>
        <strain evidence="2">Rmic-2018</strain>
    </source>
</reference>
<dbReference type="Pfam" id="PF14529">
    <property type="entry name" value="Exo_endo_phos_2"/>
    <property type="match status" value="1"/>
</dbReference>
<dbReference type="Gene3D" id="3.60.10.10">
    <property type="entry name" value="Endonuclease/exonuclease/phosphatase"/>
    <property type="match status" value="1"/>
</dbReference>
<protein>
    <recommendedName>
        <fullName evidence="1">Endonuclease/exonuclease/phosphatase domain-containing protein</fullName>
    </recommendedName>
</protein>
<proteinExistence type="predicted"/>
<reference evidence="2" key="2">
    <citation type="submission" date="2021-09" db="EMBL/GenBank/DDBJ databases">
        <authorList>
            <person name="Jia N."/>
            <person name="Wang J."/>
            <person name="Shi W."/>
            <person name="Du L."/>
            <person name="Sun Y."/>
            <person name="Zhan W."/>
            <person name="Jiang J."/>
            <person name="Wang Q."/>
            <person name="Zhang B."/>
            <person name="Ji P."/>
            <person name="Sakyi L.B."/>
            <person name="Cui X."/>
            <person name="Yuan T."/>
            <person name="Jiang B."/>
            <person name="Yang W."/>
            <person name="Lam T.T.-Y."/>
            <person name="Chang Q."/>
            <person name="Ding S."/>
            <person name="Wang X."/>
            <person name="Zhu J."/>
            <person name="Ruan X."/>
            <person name="Zhao L."/>
            <person name="Wei J."/>
            <person name="Que T."/>
            <person name="Du C."/>
            <person name="Cheng J."/>
            <person name="Dai P."/>
            <person name="Han X."/>
            <person name="Huang E."/>
            <person name="Gao Y."/>
            <person name="Liu J."/>
            <person name="Shao H."/>
            <person name="Ye R."/>
            <person name="Li L."/>
            <person name="Wei W."/>
            <person name="Wang X."/>
            <person name="Wang C."/>
            <person name="Huo Q."/>
            <person name="Li W."/>
            <person name="Guo W."/>
            <person name="Chen H."/>
            <person name="Chen S."/>
            <person name="Zhou L."/>
            <person name="Zhou L."/>
            <person name="Ni X."/>
            <person name="Tian J."/>
            <person name="Zhou Y."/>
            <person name="Sheng Y."/>
            <person name="Liu T."/>
            <person name="Pan Y."/>
            <person name="Xia L."/>
            <person name="Li J."/>
            <person name="Zhao F."/>
            <person name="Cao W."/>
        </authorList>
    </citation>
    <scope>NUCLEOTIDE SEQUENCE</scope>
    <source>
        <strain evidence="2">Rmic-2018</strain>
        <tissue evidence="2">Larvae</tissue>
    </source>
</reference>
<evidence type="ECO:0000313" key="2">
    <source>
        <dbReference type="EMBL" id="KAH8009297.1"/>
    </source>
</evidence>
<dbReference type="EMBL" id="JABSTU010000011">
    <property type="protein sequence ID" value="KAH8009297.1"/>
    <property type="molecule type" value="Genomic_DNA"/>
</dbReference>
<dbReference type="SUPFAM" id="SSF56219">
    <property type="entry name" value="DNase I-like"/>
    <property type="match status" value="1"/>
</dbReference>
<comment type="caution">
    <text evidence="2">The sequence shown here is derived from an EMBL/GenBank/DDBJ whole genome shotgun (WGS) entry which is preliminary data.</text>
</comment>
<accession>A0A9J6D5F9</accession>
<keyword evidence="3" id="KW-1185">Reference proteome</keyword>
<evidence type="ECO:0000313" key="3">
    <source>
        <dbReference type="Proteomes" id="UP000821866"/>
    </source>
</evidence>